<comment type="caution">
    <text evidence="3">The sequence shown here is derived from an EMBL/GenBank/DDBJ whole genome shotgun (WGS) entry which is preliminary data.</text>
</comment>
<accession>A0A1X1ZWX8</accession>
<dbReference type="RefSeq" id="WP_085076776.1">
    <property type="nucleotide sequence ID" value="NZ_JACKRZ010000197.1"/>
</dbReference>
<sequence length="181" mass="18374">MSYVMAAPAILTAAAVDVAGVGSTLNAAHVAAAPPTIGLIPAAADEVSAGIAQLFSRCAQDYHALAARAAAFNEQFVQHLKASADSYVAAEAAAAASLQHLNASPASSVGGIAAAVPTQLTEAINGIWNMLTSFAATLQTFLFELALIPVIGAYLLAGLAYLIIGFAILAVQFSQFFVLVL</sequence>
<organism evidence="3 4">
    <name type="scientific">Mycobacterium palustre</name>
    <dbReference type="NCBI Taxonomy" id="153971"/>
    <lineage>
        <taxon>Bacteria</taxon>
        <taxon>Bacillati</taxon>
        <taxon>Actinomycetota</taxon>
        <taxon>Actinomycetes</taxon>
        <taxon>Mycobacteriales</taxon>
        <taxon>Mycobacteriaceae</taxon>
        <taxon>Mycobacterium</taxon>
        <taxon>Mycobacterium simiae complex</taxon>
    </lineage>
</organism>
<protein>
    <recommendedName>
        <fullName evidence="2">PE domain-containing protein</fullName>
    </recommendedName>
</protein>
<keyword evidence="1" id="KW-1133">Transmembrane helix</keyword>
<feature type="transmembrane region" description="Helical" evidence="1">
    <location>
        <begin position="154"/>
        <end position="178"/>
    </location>
</feature>
<evidence type="ECO:0000256" key="1">
    <source>
        <dbReference type="SAM" id="Phobius"/>
    </source>
</evidence>
<dbReference type="InterPro" id="IPR038332">
    <property type="entry name" value="PPE_sf"/>
</dbReference>
<name>A0A1X1ZWX8_9MYCO</name>
<dbReference type="EMBL" id="LQPJ01000052">
    <property type="protein sequence ID" value="ORW28902.1"/>
    <property type="molecule type" value="Genomic_DNA"/>
</dbReference>
<dbReference type="SUPFAM" id="SSF140459">
    <property type="entry name" value="PE/PPE dimer-like"/>
    <property type="match status" value="1"/>
</dbReference>
<feature type="domain" description="PE" evidence="2">
    <location>
        <begin position="4"/>
        <end position="94"/>
    </location>
</feature>
<proteinExistence type="predicted"/>
<evidence type="ECO:0000313" key="3">
    <source>
        <dbReference type="EMBL" id="ORW28902.1"/>
    </source>
</evidence>
<dbReference type="Proteomes" id="UP000193529">
    <property type="component" value="Unassembled WGS sequence"/>
</dbReference>
<keyword evidence="4" id="KW-1185">Reference proteome</keyword>
<gene>
    <name evidence="3" type="ORF">AWC19_26250</name>
</gene>
<dbReference type="Pfam" id="PF00934">
    <property type="entry name" value="PE"/>
    <property type="match status" value="1"/>
</dbReference>
<dbReference type="OrthoDB" id="4752470at2"/>
<evidence type="ECO:0000259" key="2">
    <source>
        <dbReference type="Pfam" id="PF00934"/>
    </source>
</evidence>
<reference evidence="3 4" key="1">
    <citation type="submission" date="2016-01" db="EMBL/GenBank/DDBJ databases">
        <title>The new phylogeny of the genus Mycobacterium.</title>
        <authorList>
            <person name="Tarcisio F."/>
            <person name="Conor M."/>
            <person name="Antonella G."/>
            <person name="Elisabetta G."/>
            <person name="Giulia F.S."/>
            <person name="Sara T."/>
            <person name="Anna F."/>
            <person name="Clotilde B."/>
            <person name="Roberto B."/>
            <person name="Veronica D.S."/>
            <person name="Fabio R."/>
            <person name="Monica P."/>
            <person name="Olivier J."/>
            <person name="Enrico T."/>
            <person name="Nicola S."/>
        </authorList>
    </citation>
    <scope>NUCLEOTIDE SEQUENCE [LARGE SCALE GENOMIC DNA]</scope>
    <source>
        <strain evidence="3 4">DSM 44572</strain>
    </source>
</reference>
<evidence type="ECO:0000313" key="4">
    <source>
        <dbReference type="Proteomes" id="UP000193529"/>
    </source>
</evidence>
<dbReference type="AlphaFoldDB" id="A0A1X1ZWX8"/>
<dbReference type="STRING" id="153971.AWC19_26250"/>
<dbReference type="InterPro" id="IPR000084">
    <property type="entry name" value="PE-PGRS_N"/>
</dbReference>
<keyword evidence="1" id="KW-0472">Membrane</keyword>
<dbReference type="Gene3D" id="1.10.287.850">
    <property type="entry name" value="HP0062-like domain"/>
    <property type="match status" value="1"/>
</dbReference>
<keyword evidence="1" id="KW-0812">Transmembrane</keyword>